<keyword evidence="3" id="KW-1185">Reference proteome</keyword>
<dbReference type="Pfam" id="PF02229">
    <property type="entry name" value="PC4"/>
    <property type="match status" value="1"/>
</dbReference>
<protein>
    <submittedName>
        <fullName evidence="2">Transcriptional Coactivator p15 (PC4)</fullName>
    </submittedName>
</protein>
<dbReference type="InterPro" id="IPR003173">
    <property type="entry name" value="PC4_C"/>
</dbReference>
<evidence type="ECO:0000259" key="1">
    <source>
        <dbReference type="Pfam" id="PF02229"/>
    </source>
</evidence>
<dbReference type="InterPro" id="IPR009044">
    <property type="entry name" value="ssDNA-bd_transcriptional_reg"/>
</dbReference>
<dbReference type="Proteomes" id="UP000192569">
    <property type="component" value="Chromosome I"/>
</dbReference>
<evidence type="ECO:0000313" key="3">
    <source>
        <dbReference type="Proteomes" id="UP000192569"/>
    </source>
</evidence>
<dbReference type="AlphaFoldDB" id="A0A1W1VTX9"/>
<dbReference type="EMBL" id="LT838272">
    <property type="protein sequence ID" value="SMB96817.1"/>
    <property type="molecule type" value="Genomic_DNA"/>
</dbReference>
<reference evidence="2 3" key="1">
    <citation type="submission" date="2017-04" db="EMBL/GenBank/DDBJ databases">
        <authorList>
            <person name="Afonso C.L."/>
            <person name="Miller P.J."/>
            <person name="Scott M.A."/>
            <person name="Spackman E."/>
            <person name="Goraichik I."/>
            <person name="Dimitrov K.M."/>
            <person name="Suarez D.L."/>
            <person name="Swayne D.E."/>
        </authorList>
    </citation>
    <scope>NUCLEOTIDE SEQUENCE [LARGE SCALE GENOMIC DNA]</scope>
    <source>
        <strain evidence="2 3">ToBE</strain>
    </source>
</reference>
<sequence>MPTLEELARQKIERGNARKREPEFDNEEELGAVPKGNRQAIVIRRLTKGAQVYYDLRVFYWDKNENVFKPSPKGVMMSVEQFKQVIDLLKGITI</sequence>
<organism evidence="2 3">
    <name type="scientific">Thermanaeromonas toyohensis ToBE</name>
    <dbReference type="NCBI Taxonomy" id="698762"/>
    <lineage>
        <taxon>Bacteria</taxon>
        <taxon>Bacillati</taxon>
        <taxon>Bacillota</taxon>
        <taxon>Clostridia</taxon>
        <taxon>Neomoorellales</taxon>
        <taxon>Neomoorellaceae</taxon>
        <taxon>Thermanaeromonas</taxon>
    </lineage>
</organism>
<dbReference type="SUPFAM" id="SSF54447">
    <property type="entry name" value="ssDNA-binding transcriptional regulator domain"/>
    <property type="match status" value="1"/>
</dbReference>
<dbReference type="STRING" id="698762.SAMN00808754_1669"/>
<gene>
    <name evidence="2" type="ORF">SAMN00808754_1669</name>
</gene>
<proteinExistence type="predicted"/>
<dbReference type="RefSeq" id="WP_084665281.1">
    <property type="nucleotide sequence ID" value="NZ_LT838272.1"/>
</dbReference>
<dbReference type="GO" id="GO:0003677">
    <property type="term" value="F:DNA binding"/>
    <property type="evidence" value="ECO:0007669"/>
    <property type="project" value="InterPro"/>
</dbReference>
<feature type="domain" description="Transcriptional coactivator p15 (PC4) C-terminal" evidence="1">
    <location>
        <begin position="48"/>
        <end position="87"/>
    </location>
</feature>
<accession>A0A1W1VTX9</accession>
<name>A0A1W1VTX9_9FIRM</name>
<dbReference type="Gene3D" id="2.30.31.10">
    <property type="entry name" value="Transcriptional Coactivator Pc4, Chain A"/>
    <property type="match status" value="1"/>
</dbReference>
<evidence type="ECO:0000313" key="2">
    <source>
        <dbReference type="EMBL" id="SMB96817.1"/>
    </source>
</evidence>
<dbReference type="GO" id="GO:0006355">
    <property type="term" value="P:regulation of DNA-templated transcription"/>
    <property type="evidence" value="ECO:0007669"/>
    <property type="project" value="InterPro"/>
</dbReference>